<proteinExistence type="predicted"/>
<reference evidence="1" key="1">
    <citation type="journal article" date="2023" name="Mol. Phylogenet. Evol.">
        <title>Genome-scale phylogeny and comparative genomics of the fungal order Sordariales.</title>
        <authorList>
            <person name="Hensen N."/>
            <person name="Bonometti L."/>
            <person name="Westerberg I."/>
            <person name="Brannstrom I.O."/>
            <person name="Guillou S."/>
            <person name="Cros-Aarteil S."/>
            <person name="Calhoun S."/>
            <person name="Haridas S."/>
            <person name="Kuo A."/>
            <person name="Mondo S."/>
            <person name="Pangilinan J."/>
            <person name="Riley R."/>
            <person name="LaButti K."/>
            <person name="Andreopoulos B."/>
            <person name="Lipzen A."/>
            <person name="Chen C."/>
            <person name="Yan M."/>
            <person name="Daum C."/>
            <person name="Ng V."/>
            <person name="Clum A."/>
            <person name="Steindorff A."/>
            <person name="Ohm R.A."/>
            <person name="Martin F."/>
            <person name="Silar P."/>
            <person name="Natvig D.O."/>
            <person name="Lalanne C."/>
            <person name="Gautier V."/>
            <person name="Ament-Velasquez S.L."/>
            <person name="Kruys A."/>
            <person name="Hutchinson M.I."/>
            <person name="Powell A.J."/>
            <person name="Barry K."/>
            <person name="Miller A.N."/>
            <person name="Grigoriev I.V."/>
            <person name="Debuchy R."/>
            <person name="Gladieux P."/>
            <person name="Hiltunen Thoren M."/>
            <person name="Johannesson H."/>
        </authorList>
    </citation>
    <scope>NUCLEOTIDE SEQUENCE</scope>
    <source>
        <strain evidence="1">PSN243</strain>
    </source>
</reference>
<dbReference type="EMBL" id="MU865960">
    <property type="protein sequence ID" value="KAK4446039.1"/>
    <property type="molecule type" value="Genomic_DNA"/>
</dbReference>
<sequence length="184" mass="20322">MDVRCDACFVYPPQLPPKTDSPIEVFTYSLCQDKSANPDPKTETYGKICDCSSTRLDSQNGMWGMEQKNVVSAASMAAIAEKVYSAVKGTAWTYRDVLAGTLAQAGFPTGTKIYEDVMRCVPANPKTGKPPAAGDLSWTCADLVTMWLARNHLAGLVVALRDNDDYRFEERLETIRTLGEYYRG</sequence>
<comment type="caution">
    <text evidence="1">The sequence shown here is derived from an EMBL/GenBank/DDBJ whole genome shotgun (WGS) entry which is preliminary data.</text>
</comment>
<dbReference type="Proteomes" id="UP001321760">
    <property type="component" value="Unassembled WGS sequence"/>
</dbReference>
<accession>A0AAV9GD51</accession>
<keyword evidence="2" id="KW-1185">Reference proteome</keyword>
<name>A0AAV9GD51_9PEZI</name>
<evidence type="ECO:0000313" key="2">
    <source>
        <dbReference type="Proteomes" id="UP001321760"/>
    </source>
</evidence>
<reference evidence="1" key="2">
    <citation type="submission" date="2023-05" db="EMBL/GenBank/DDBJ databases">
        <authorList>
            <consortium name="Lawrence Berkeley National Laboratory"/>
            <person name="Steindorff A."/>
            <person name="Hensen N."/>
            <person name="Bonometti L."/>
            <person name="Westerberg I."/>
            <person name="Brannstrom I.O."/>
            <person name="Guillou S."/>
            <person name="Cros-Aarteil S."/>
            <person name="Calhoun S."/>
            <person name="Haridas S."/>
            <person name="Kuo A."/>
            <person name="Mondo S."/>
            <person name="Pangilinan J."/>
            <person name="Riley R."/>
            <person name="Labutti K."/>
            <person name="Andreopoulos B."/>
            <person name="Lipzen A."/>
            <person name="Chen C."/>
            <person name="Yanf M."/>
            <person name="Daum C."/>
            <person name="Ng V."/>
            <person name="Clum A."/>
            <person name="Ohm R."/>
            <person name="Martin F."/>
            <person name="Silar P."/>
            <person name="Natvig D."/>
            <person name="Lalanne C."/>
            <person name="Gautier V."/>
            <person name="Ament-Velasquez S.L."/>
            <person name="Kruys A."/>
            <person name="Hutchinson M.I."/>
            <person name="Powell A.J."/>
            <person name="Barry K."/>
            <person name="Miller A.N."/>
            <person name="Grigoriev I.V."/>
            <person name="Debuchy R."/>
            <person name="Gladieux P."/>
            <person name="Thoren M.H."/>
            <person name="Johannesson H."/>
        </authorList>
    </citation>
    <scope>NUCLEOTIDE SEQUENCE</scope>
    <source>
        <strain evidence="1">PSN243</strain>
    </source>
</reference>
<dbReference type="AlphaFoldDB" id="A0AAV9GD51"/>
<protein>
    <submittedName>
        <fullName evidence="1">Uncharacterized protein</fullName>
    </submittedName>
</protein>
<organism evidence="1 2">
    <name type="scientific">Podospora aff. communis PSN243</name>
    <dbReference type="NCBI Taxonomy" id="3040156"/>
    <lineage>
        <taxon>Eukaryota</taxon>
        <taxon>Fungi</taxon>
        <taxon>Dikarya</taxon>
        <taxon>Ascomycota</taxon>
        <taxon>Pezizomycotina</taxon>
        <taxon>Sordariomycetes</taxon>
        <taxon>Sordariomycetidae</taxon>
        <taxon>Sordariales</taxon>
        <taxon>Podosporaceae</taxon>
        <taxon>Podospora</taxon>
    </lineage>
</organism>
<gene>
    <name evidence="1" type="ORF">QBC34DRAFT_383714</name>
</gene>
<evidence type="ECO:0000313" key="1">
    <source>
        <dbReference type="EMBL" id="KAK4446039.1"/>
    </source>
</evidence>